<gene>
    <name evidence="2" type="ORF">FNV43_RR08304</name>
</gene>
<protein>
    <recommendedName>
        <fullName evidence="4">Retrotransposon gag domain-containing protein</fullName>
    </recommendedName>
</protein>
<proteinExistence type="predicted"/>
<feature type="region of interest" description="Disordered" evidence="1">
    <location>
        <begin position="145"/>
        <end position="172"/>
    </location>
</feature>
<dbReference type="EMBL" id="VOIH02000003">
    <property type="protein sequence ID" value="KAF3452206.1"/>
    <property type="molecule type" value="Genomic_DNA"/>
</dbReference>
<dbReference type="Proteomes" id="UP000796880">
    <property type="component" value="Unassembled WGS sequence"/>
</dbReference>
<accession>A0A8K0HGA4</accession>
<name>A0A8K0HGA4_9ROSA</name>
<keyword evidence="3" id="KW-1185">Reference proteome</keyword>
<comment type="caution">
    <text evidence="2">The sequence shown here is derived from an EMBL/GenBank/DDBJ whole genome shotgun (WGS) entry which is preliminary data.</text>
</comment>
<evidence type="ECO:0000256" key="1">
    <source>
        <dbReference type="SAM" id="MobiDB-lite"/>
    </source>
</evidence>
<reference evidence="2" key="1">
    <citation type="submission" date="2020-03" db="EMBL/GenBank/DDBJ databases">
        <title>A high-quality chromosome-level genome assembly of a woody plant with both climbing and erect habits, Rhamnella rubrinervis.</title>
        <authorList>
            <person name="Lu Z."/>
            <person name="Yang Y."/>
            <person name="Zhu X."/>
            <person name="Sun Y."/>
        </authorList>
    </citation>
    <scope>NUCLEOTIDE SEQUENCE</scope>
    <source>
        <strain evidence="2">BYM</strain>
        <tissue evidence="2">Leaf</tissue>
    </source>
</reference>
<evidence type="ECO:0008006" key="4">
    <source>
        <dbReference type="Google" id="ProtNLM"/>
    </source>
</evidence>
<sequence>MLRIEDFWDMEQYFKAVRAPFYDQVTMATKSLSGDVKQWWRTRYEDVLEGRCEINAWEELNRELKERSISSGSPLILGKLVAACEFFQGKGRPDSTLFFTLIRSRLHLRNTPEGNFALLPSIFTLRHADSPFVIRRGIRPRGISIGTSPSDFARRRSRHSPRAMGKDVDRSP</sequence>
<dbReference type="OrthoDB" id="1748989at2759"/>
<evidence type="ECO:0000313" key="2">
    <source>
        <dbReference type="EMBL" id="KAF3452206.1"/>
    </source>
</evidence>
<dbReference type="AlphaFoldDB" id="A0A8K0HGA4"/>
<evidence type="ECO:0000313" key="3">
    <source>
        <dbReference type="Proteomes" id="UP000796880"/>
    </source>
</evidence>
<organism evidence="2 3">
    <name type="scientific">Rhamnella rubrinervis</name>
    <dbReference type="NCBI Taxonomy" id="2594499"/>
    <lineage>
        <taxon>Eukaryota</taxon>
        <taxon>Viridiplantae</taxon>
        <taxon>Streptophyta</taxon>
        <taxon>Embryophyta</taxon>
        <taxon>Tracheophyta</taxon>
        <taxon>Spermatophyta</taxon>
        <taxon>Magnoliopsida</taxon>
        <taxon>eudicotyledons</taxon>
        <taxon>Gunneridae</taxon>
        <taxon>Pentapetalae</taxon>
        <taxon>rosids</taxon>
        <taxon>fabids</taxon>
        <taxon>Rosales</taxon>
        <taxon>Rhamnaceae</taxon>
        <taxon>rhamnoid group</taxon>
        <taxon>Rhamneae</taxon>
        <taxon>Rhamnella</taxon>
    </lineage>
</organism>